<reference evidence="6 7" key="1">
    <citation type="submission" date="2016-06" db="EMBL/GenBank/DDBJ databases">
        <title>Evolution of pathogenesis and genome organization in the Tremellales.</title>
        <authorList>
            <person name="Cuomo C."/>
            <person name="Litvintseva A."/>
            <person name="Heitman J."/>
            <person name="Chen Y."/>
            <person name="Sun S."/>
            <person name="Springer D."/>
            <person name="Dromer F."/>
            <person name="Young S."/>
            <person name="Zeng Q."/>
            <person name="Chapman S."/>
            <person name="Gujja S."/>
            <person name="Saif S."/>
            <person name="Birren B."/>
        </authorList>
    </citation>
    <scope>NUCLEOTIDE SEQUENCE [LARGE SCALE GENOMIC DNA]</scope>
    <source>
        <strain evidence="6 7">CBS 7118</strain>
    </source>
</reference>
<protein>
    <submittedName>
        <fullName evidence="6">Cytoplasmic protein</fullName>
    </submittedName>
</protein>
<dbReference type="Proteomes" id="UP000094819">
    <property type="component" value="Unassembled WGS sequence"/>
</dbReference>
<keyword evidence="1" id="KW-0028">Amino-acid biosynthesis</keyword>
<evidence type="ECO:0000313" key="7">
    <source>
        <dbReference type="Proteomes" id="UP000094819"/>
    </source>
</evidence>
<dbReference type="Pfam" id="PF00733">
    <property type="entry name" value="Asn_synthase"/>
    <property type="match status" value="1"/>
</dbReference>
<feature type="domain" description="Asparagine synthetase" evidence="5">
    <location>
        <begin position="419"/>
        <end position="555"/>
    </location>
</feature>
<evidence type="ECO:0000313" key="6">
    <source>
        <dbReference type="EMBL" id="ODN88095.1"/>
    </source>
</evidence>
<dbReference type="EMBL" id="AWGH01000026">
    <property type="protein sequence ID" value="ODN88095.1"/>
    <property type="molecule type" value="Genomic_DNA"/>
</dbReference>
<name>A0A1E3II42_9TREE</name>
<accession>A0A1E3II42</accession>
<dbReference type="PANTHER" id="PTHR45937:SF1">
    <property type="entry name" value="ASPARAGINE SYNTHETASE DOMAIN-CONTAINING PROTEIN 1"/>
    <property type="match status" value="1"/>
</dbReference>
<keyword evidence="2" id="KW-0061">Asparagine biosynthesis</keyword>
<keyword evidence="3" id="KW-0315">Glutamine amidotransferase</keyword>
<organism evidence="6 7">
    <name type="scientific">Cryptococcus wingfieldii CBS 7118</name>
    <dbReference type="NCBI Taxonomy" id="1295528"/>
    <lineage>
        <taxon>Eukaryota</taxon>
        <taxon>Fungi</taxon>
        <taxon>Dikarya</taxon>
        <taxon>Basidiomycota</taxon>
        <taxon>Agaricomycotina</taxon>
        <taxon>Tremellomycetes</taxon>
        <taxon>Tremellales</taxon>
        <taxon>Cryptococcaceae</taxon>
        <taxon>Cryptococcus</taxon>
    </lineage>
</organism>
<dbReference type="InterPro" id="IPR001962">
    <property type="entry name" value="Asn_synthase"/>
</dbReference>
<dbReference type="GeneID" id="30196068"/>
<evidence type="ECO:0000256" key="2">
    <source>
        <dbReference type="ARBA" id="ARBA00022888"/>
    </source>
</evidence>
<dbReference type="CDD" id="cd01991">
    <property type="entry name" value="Asn_synthase_B_C"/>
    <property type="match status" value="1"/>
</dbReference>
<dbReference type="InterPro" id="IPR014729">
    <property type="entry name" value="Rossmann-like_a/b/a_fold"/>
</dbReference>
<gene>
    <name evidence="6" type="ORF">L198_06857</name>
</gene>
<feature type="region of interest" description="Disordered" evidence="4">
    <location>
        <begin position="543"/>
        <end position="580"/>
    </location>
</feature>
<keyword evidence="7" id="KW-1185">Reference proteome</keyword>
<dbReference type="AlphaFoldDB" id="A0A1E3II42"/>
<sequence>MCGLTLAIRPSETAQSGSLRSIEEALSSTIKCRGPDCQGSYLNTFATSTEVKVEVSLHASVLGLRGDLTSQPRKGQRGVLGWNGQVFEGLHVKEGENDTQKIFEQLEGGASFDEILQNVEGPFACIYIDLEMSVIHYQLDPLSRRSLLAYPANSDAKTDMFILSSCCCGEARAGGIDMRALLGGEGGRIDLRKIQSCQDGQLDFSKALTLRTNFDLPESSSTPWTRVTPINPTLPHLEDEGSCEPSIDAFIDHLRTSVRHRVENIPDLQPDQSKVAVLFSGGIDCTFLAYLIHQCLPVDKSVDLINVSFAPAPSRVDTGKGKNKASPQPMDAYKVPDRISGLEAWEELRQVCPGRDWRFVEVNVSYDEAREHRDRVVELMYPSITEMDLSLAYPLYFASLGHGSLRHADGTTAPYHVTAKVYISGLGADEQLGGYSRHRHAFNTNSWQGLIDEVSHTLPLKDIIKLTDQTTQMDIHRLPTRNLSRDDRLISSHARDARYPFLSLSFISHLSSVPIHIKCDPRLPPGEGDKRLLRMAAKRVGLQKTSGRVKRAMQFGTRSSKVGGSGRGVKGPKAGEREVS</sequence>
<dbReference type="PANTHER" id="PTHR45937">
    <property type="entry name" value="ASPARAGINE SYNTHETASE DOMAIN-CONTAINING PROTEIN 1"/>
    <property type="match status" value="1"/>
</dbReference>
<proteinExistence type="predicted"/>
<comment type="caution">
    <text evidence="6">The sequence shown here is derived from an EMBL/GenBank/DDBJ whole genome shotgun (WGS) entry which is preliminary data.</text>
</comment>
<dbReference type="OrthoDB" id="10252281at2759"/>
<dbReference type="InterPro" id="IPR051857">
    <property type="entry name" value="Asn_synthetase_domain"/>
</dbReference>
<evidence type="ECO:0000256" key="1">
    <source>
        <dbReference type="ARBA" id="ARBA00022605"/>
    </source>
</evidence>
<evidence type="ECO:0000256" key="4">
    <source>
        <dbReference type="SAM" id="MobiDB-lite"/>
    </source>
</evidence>
<dbReference type="Gene3D" id="3.40.50.620">
    <property type="entry name" value="HUPs"/>
    <property type="match status" value="1"/>
</dbReference>
<dbReference type="GO" id="GO:0004066">
    <property type="term" value="F:asparagine synthase (glutamine-hydrolyzing) activity"/>
    <property type="evidence" value="ECO:0007669"/>
    <property type="project" value="InterPro"/>
</dbReference>
<dbReference type="GO" id="GO:0006529">
    <property type="term" value="P:asparagine biosynthetic process"/>
    <property type="evidence" value="ECO:0007669"/>
    <property type="project" value="UniProtKB-KW"/>
</dbReference>
<evidence type="ECO:0000256" key="3">
    <source>
        <dbReference type="ARBA" id="ARBA00022962"/>
    </source>
</evidence>
<dbReference type="RefSeq" id="XP_019029163.1">
    <property type="nucleotide sequence ID" value="XM_019178886.1"/>
</dbReference>
<evidence type="ECO:0000259" key="5">
    <source>
        <dbReference type="Pfam" id="PF00733"/>
    </source>
</evidence>
<dbReference type="SUPFAM" id="SSF52402">
    <property type="entry name" value="Adenine nucleotide alpha hydrolases-like"/>
    <property type="match status" value="1"/>
</dbReference>